<dbReference type="InterPro" id="IPR018607">
    <property type="entry name" value="Ctf8"/>
</dbReference>
<protein>
    <submittedName>
        <fullName evidence="8">Uncharacterized protein</fullName>
    </submittedName>
</protein>
<evidence type="ECO:0000313" key="9">
    <source>
        <dbReference type="Proteomes" id="UP001054902"/>
    </source>
</evidence>
<feature type="compositionally biased region" description="Basic and acidic residues" evidence="7">
    <location>
        <begin position="92"/>
        <end position="101"/>
    </location>
</feature>
<evidence type="ECO:0000256" key="6">
    <source>
        <dbReference type="ARBA" id="ARBA00038447"/>
    </source>
</evidence>
<accession>A0AAD3DBN5</accession>
<keyword evidence="5" id="KW-0131">Cell cycle</keyword>
<feature type="region of interest" description="Disordered" evidence="7">
    <location>
        <begin position="75"/>
        <end position="114"/>
    </location>
</feature>
<proteinExistence type="inferred from homology"/>
<dbReference type="Proteomes" id="UP001054902">
    <property type="component" value="Unassembled WGS sequence"/>
</dbReference>
<dbReference type="GO" id="GO:0003677">
    <property type="term" value="F:DNA binding"/>
    <property type="evidence" value="ECO:0007669"/>
    <property type="project" value="UniProtKB-KW"/>
</dbReference>
<dbReference type="EMBL" id="BLLK01000074">
    <property type="protein sequence ID" value="GFH61391.1"/>
    <property type="molecule type" value="Genomic_DNA"/>
</dbReference>
<keyword evidence="4" id="KW-0539">Nucleus</keyword>
<evidence type="ECO:0000256" key="1">
    <source>
        <dbReference type="ARBA" id="ARBA00004123"/>
    </source>
</evidence>
<comment type="caution">
    <text evidence="8">The sequence shown here is derived from an EMBL/GenBank/DDBJ whole genome shotgun (WGS) entry which is preliminary data.</text>
</comment>
<dbReference type="AlphaFoldDB" id="A0AAD3DBN5"/>
<dbReference type="Pfam" id="PF09696">
    <property type="entry name" value="Ctf8"/>
    <property type="match status" value="1"/>
</dbReference>
<name>A0AAD3DBN5_9STRA</name>
<keyword evidence="9" id="KW-1185">Reference proteome</keyword>
<evidence type="ECO:0000256" key="3">
    <source>
        <dbReference type="ARBA" id="ARBA00023125"/>
    </source>
</evidence>
<sequence length="139" mass="15378">MIVLPIHKQDEDDDTPQEWSLLELNGELICPKSEPDGESMELGSVQFDAEGSPVMTIASHELKGKIEKLKRPFVVMKPKQSTANSDSSDSSESNKRIKLSGETDAMDVDDTHSTTTGYEVAGIVTSKMLFDRYPKSIMK</sequence>
<dbReference type="GO" id="GO:0007064">
    <property type="term" value="P:mitotic sister chromatid cohesion"/>
    <property type="evidence" value="ECO:0007669"/>
    <property type="project" value="InterPro"/>
</dbReference>
<dbReference type="GO" id="GO:0031390">
    <property type="term" value="C:Ctf18 RFC-like complex"/>
    <property type="evidence" value="ECO:0007669"/>
    <property type="project" value="InterPro"/>
</dbReference>
<gene>
    <name evidence="8" type="ORF">CTEN210_17867</name>
</gene>
<evidence type="ECO:0000256" key="4">
    <source>
        <dbReference type="ARBA" id="ARBA00023242"/>
    </source>
</evidence>
<keyword evidence="3" id="KW-0238">DNA-binding</keyword>
<comment type="similarity">
    <text evidence="6">Belongs to the CTF8 family.</text>
</comment>
<dbReference type="PANTHER" id="PTHR28605">
    <property type="entry name" value="CTF8, CHROMOSOME TRANSMISSION FIDELITY FACTOR 8 HOMOLOG (S. CEREVISIAE)"/>
    <property type="match status" value="1"/>
</dbReference>
<evidence type="ECO:0000313" key="8">
    <source>
        <dbReference type="EMBL" id="GFH61391.1"/>
    </source>
</evidence>
<evidence type="ECO:0000256" key="5">
    <source>
        <dbReference type="ARBA" id="ARBA00023306"/>
    </source>
</evidence>
<dbReference type="GO" id="GO:0006260">
    <property type="term" value="P:DNA replication"/>
    <property type="evidence" value="ECO:0007669"/>
    <property type="project" value="UniProtKB-KW"/>
</dbReference>
<reference evidence="8 9" key="1">
    <citation type="journal article" date="2021" name="Sci. Rep.">
        <title>The genome of the diatom Chaetoceros tenuissimus carries an ancient integrated fragment of an extant virus.</title>
        <authorList>
            <person name="Hongo Y."/>
            <person name="Kimura K."/>
            <person name="Takaki Y."/>
            <person name="Yoshida Y."/>
            <person name="Baba S."/>
            <person name="Kobayashi G."/>
            <person name="Nagasaki K."/>
            <person name="Hano T."/>
            <person name="Tomaru Y."/>
        </authorList>
    </citation>
    <scope>NUCLEOTIDE SEQUENCE [LARGE SCALE GENOMIC DNA]</scope>
    <source>
        <strain evidence="8 9">NIES-3715</strain>
    </source>
</reference>
<evidence type="ECO:0000256" key="2">
    <source>
        <dbReference type="ARBA" id="ARBA00022705"/>
    </source>
</evidence>
<dbReference type="PANTHER" id="PTHR28605:SF1">
    <property type="entry name" value="CHROMOSOME TRANSMISSION FIDELITY FACTOR 8"/>
    <property type="match status" value="1"/>
</dbReference>
<evidence type="ECO:0000256" key="7">
    <source>
        <dbReference type="SAM" id="MobiDB-lite"/>
    </source>
</evidence>
<comment type="subcellular location">
    <subcellularLocation>
        <location evidence="1">Nucleus</location>
    </subcellularLocation>
</comment>
<organism evidence="8 9">
    <name type="scientific">Chaetoceros tenuissimus</name>
    <dbReference type="NCBI Taxonomy" id="426638"/>
    <lineage>
        <taxon>Eukaryota</taxon>
        <taxon>Sar</taxon>
        <taxon>Stramenopiles</taxon>
        <taxon>Ochrophyta</taxon>
        <taxon>Bacillariophyta</taxon>
        <taxon>Coscinodiscophyceae</taxon>
        <taxon>Chaetocerotophycidae</taxon>
        <taxon>Chaetocerotales</taxon>
        <taxon>Chaetocerotaceae</taxon>
        <taxon>Chaetoceros</taxon>
    </lineage>
</organism>
<keyword evidence="2" id="KW-0235">DNA replication</keyword>